<keyword evidence="1" id="KW-0456">Lyase</keyword>
<proteinExistence type="predicted"/>
<organism evidence="1 2">
    <name type="scientific">Pluteus cervinus</name>
    <dbReference type="NCBI Taxonomy" id="181527"/>
    <lineage>
        <taxon>Eukaryota</taxon>
        <taxon>Fungi</taxon>
        <taxon>Dikarya</taxon>
        <taxon>Basidiomycota</taxon>
        <taxon>Agaricomycotina</taxon>
        <taxon>Agaricomycetes</taxon>
        <taxon>Agaricomycetidae</taxon>
        <taxon>Agaricales</taxon>
        <taxon>Pluteineae</taxon>
        <taxon>Pluteaceae</taxon>
        <taxon>Pluteus</taxon>
    </lineage>
</organism>
<keyword evidence="2" id="KW-1185">Reference proteome</keyword>
<sequence>MLISFLLSSSISQTVLASDLDVVRERRVSSIIGSTTGATSVATWLGSLGTNGQWPDVDYTSGCDAQRASWPAQTHWSRLNTLSAAWHGGLRNAGQYTGNATVRASVSRGLDFWFSNDFATKACLDLGGTDTCPCSTPGFWNGNWASNVILIPAWVGQVCLLLGDSLLSSEVDGCLKMTGRSYNTFTTGIHGVSAITGANTLDIASIGIDLSLFSSNPSLLAEAYTRVHQELAVKDGVKVDGIRSDGAFGQHSGILYNGNYGERSSNNILTLELGAADTQYQAGDESKSAFDTLFLGNQWMVFLNTVTGVLHWDYSVLVRIIAVPVADNQATANLKTNLTQLQLLGQQWNSSQLLDAYDLFNTSSSSANPGTLVGNKMFYTNDYMVHRGAGYVTTLKMFSKRTQNTECTNSQNPFGFHLSDGAMYTFVQGNEYEDIFAAWDWNLIPGITTDYGATPLSCDTARKTGNQPLVGGASDGVVGVAAMRYDNPTTRNLTWRKTWFFLKDDIQVVMIARVNSTNTSPIYSVLDQRRRGGDVFVNGAPAGTGNFSSISSLWHGGVGYAFNATSSATTLSLQLNTKTGSWADISTSKQPSVTVDMFTAWLNHVDPTAAISYSIFPATTLSAFQSKSANSKVQVVRNDGSISALLDFANRMAMLVYWVEAGGSATLPSVDGAAPLTVKSSGNVVLILDLGSWSVTASDPTQALQSVALNITIGTGSIPPRWPAGSSRAISSTITLPSGSFLGASITQPLLFPE</sequence>
<accession>A0ACD3BGP3</accession>
<dbReference type="Proteomes" id="UP000308600">
    <property type="component" value="Unassembled WGS sequence"/>
</dbReference>
<dbReference type="EMBL" id="ML208259">
    <property type="protein sequence ID" value="TFK77066.1"/>
    <property type="molecule type" value="Genomic_DNA"/>
</dbReference>
<protein>
    <submittedName>
        <fullName evidence="1">Polysaccharide lyase family 8 protein</fullName>
    </submittedName>
</protein>
<name>A0ACD3BGP3_9AGAR</name>
<evidence type="ECO:0000313" key="2">
    <source>
        <dbReference type="Proteomes" id="UP000308600"/>
    </source>
</evidence>
<reference evidence="1 2" key="1">
    <citation type="journal article" date="2019" name="Nat. Ecol. Evol.">
        <title>Megaphylogeny resolves global patterns of mushroom evolution.</title>
        <authorList>
            <person name="Varga T."/>
            <person name="Krizsan K."/>
            <person name="Foldi C."/>
            <person name="Dima B."/>
            <person name="Sanchez-Garcia M."/>
            <person name="Sanchez-Ramirez S."/>
            <person name="Szollosi G.J."/>
            <person name="Szarkandi J.G."/>
            <person name="Papp V."/>
            <person name="Albert L."/>
            <person name="Andreopoulos W."/>
            <person name="Angelini C."/>
            <person name="Antonin V."/>
            <person name="Barry K.W."/>
            <person name="Bougher N.L."/>
            <person name="Buchanan P."/>
            <person name="Buyck B."/>
            <person name="Bense V."/>
            <person name="Catcheside P."/>
            <person name="Chovatia M."/>
            <person name="Cooper J."/>
            <person name="Damon W."/>
            <person name="Desjardin D."/>
            <person name="Finy P."/>
            <person name="Geml J."/>
            <person name="Haridas S."/>
            <person name="Hughes K."/>
            <person name="Justo A."/>
            <person name="Karasinski D."/>
            <person name="Kautmanova I."/>
            <person name="Kiss B."/>
            <person name="Kocsube S."/>
            <person name="Kotiranta H."/>
            <person name="LaButti K.M."/>
            <person name="Lechner B.E."/>
            <person name="Liimatainen K."/>
            <person name="Lipzen A."/>
            <person name="Lukacs Z."/>
            <person name="Mihaltcheva S."/>
            <person name="Morgado L.N."/>
            <person name="Niskanen T."/>
            <person name="Noordeloos M.E."/>
            <person name="Ohm R.A."/>
            <person name="Ortiz-Santana B."/>
            <person name="Ovrebo C."/>
            <person name="Racz N."/>
            <person name="Riley R."/>
            <person name="Savchenko A."/>
            <person name="Shiryaev A."/>
            <person name="Soop K."/>
            <person name="Spirin V."/>
            <person name="Szebenyi C."/>
            <person name="Tomsovsky M."/>
            <person name="Tulloss R.E."/>
            <person name="Uehling J."/>
            <person name="Grigoriev I.V."/>
            <person name="Vagvolgyi C."/>
            <person name="Papp T."/>
            <person name="Martin F.M."/>
            <person name="Miettinen O."/>
            <person name="Hibbett D.S."/>
            <person name="Nagy L.G."/>
        </authorList>
    </citation>
    <scope>NUCLEOTIDE SEQUENCE [LARGE SCALE GENOMIC DNA]</scope>
    <source>
        <strain evidence="1 2">NL-1719</strain>
    </source>
</reference>
<gene>
    <name evidence="1" type="ORF">BDN72DRAFT_754609</name>
</gene>
<evidence type="ECO:0000313" key="1">
    <source>
        <dbReference type="EMBL" id="TFK77066.1"/>
    </source>
</evidence>